<dbReference type="InterPro" id="IPR001304">
    <property type="entry name" value="C-type_lectin-like"/>
</dbReference>
<dbReference type="Pfam" id="PF13884">
    <property type="entry name" value="Peptidase_S74"/>
    <property type="match status" value="1"/>
</dbReference>
<dbReference type="PANTHER" id="PTHR22802:SF456">
    <property type="entry name" value="FI01427P"/>
    <property type="match status" value="1"/>
</dbReference>
<dbReference type="Pfam" id="PF00059">
    <property type="entry name" value="Lectin_C"/>
    <property type="match status" value="1"/>
</dbReference>
<dbReference type="InterPro" id="IPR011448">
    <property type="entry name" value="DUF1554"/>
</dbReference>
<dbReference type="Gene3D" id="3.10.100.10">
    <property type="entry name" value="Mannose-Binding Protein A, subunit A"/>
    <property type="match status" value="5"/>
</dbReference>
<accession>A0A2W5FQG8</accession>
<evidence type="ECO:0000259" key="2">
    <source>
        <dbReference type="PROSITE" id="PS50041"/>
    </source>
</evidence>
<dbReference type="Pfam" id="PF07588">
    <property type="entry name" value="DUF1554"/>
    <property type="match status" value="2"/>
</dbReference>
<organism evidence="4 5">
    <name type="scientific">Micavibrio aeruginosavorus</name>
    <dbReference type="NCBI Taxonomy" id="349221"/>
    <lineage>
        <taxon>Bacteria</taxon>
        <taxon>Pseudomonadati</taxon>
        <taxon>Bdellovibrionota</taxon>
        <taxon>Bdellovibrionia</taxon>
        <taxon>Bdellovibrionales</taxon>
        <taxon>Pseudobdellovibrionaceae</taxon>
        <taxon>Micavibrio</taxon>
    </lineage>
</organism>
<comment type="caution">
    <text evidence="4">The sequence shown here is derived from an EMBL/GenBank/DDBJ whole genome shotgun (WGS) entry which is preliminary data.</text>
</comment>
<dbReference type="SUPFAM" id="SSF101967">
    <property type="entry name" value="Adhesin YadA, collagen-binding domain"/>
    <property type="match status" value="1"/>
</dbReference>
<sequence>MDNILTDTRRPETVSSGNALFAVFGAVALVGLLGASVNTFVRGPLTSAVKQTRTNMAKSQMQIAGQAAVMASSTGVLSTEHAKVFLTSTQHRAGALGSLSGGDAVCQSRSSAAGLSGTYKAWLSDITTSAASRFNQLTVPYRLINGTVIANNWADLIDGNLTAPINITEFGVVESVNRKPMTNTNADGTIYSTTAASTCNNLTDQTSGYSFRWGNNTAGSSAWSNAGSNDCLAYGRLYCFQQDISTTAAANGDCDGDGVIEPLEWRAPGATPAPTGGGLLPAKIGINKKDPWGTEYGYCTWDYGSTTLNASCQQETPGTNLRLAGHATNRDTPVVAIISAGPDRKFTTTCRSFATADANSNGVLTDSDDLALVGKAASNDDDIIFTYTYEQARNATGGLWSLKSGAPGTATISKNVEAQEAKFSGAGLFAKLAAATGDFLDVVSGLRLGSPSVVSTCDAANTNALRRNQSSNAIEVCNGTAWVASVSFGGTGGNAIGQDVPPQTQNIVFVTSATYTGNLGGLSGADEICQKHANAAALPGKYMAWVADSSGSPSTRFYQSTVPYRLVDGTTTIANNWADLVDGGISSSISKNETGATVAGGGVWTNVASNGTVQGANSCSMWTEPTAAANSRQGTSNLITSSWTNNGNDTCPNAKRLYCFQQTEAATYTSGGSTAGTFDSLSDAVTDYANDLFYGGPGSGGTGNSSKVSWGYQNFTNSSSAYESVALGAQAGQVLNTGGNNALGYRALVNTTTGGENTVMGALAGSGMGANDYYNTGIGYNVLKGSGGINNVYVGASAGKAGTDNIGFGSSALDVNTGNQNVVLGYQAGLINDTGSNNTVAGSEAFRSNTSGSNNVAIGYQSLRLNRTSENTAAGQRSMATNVNGLRAVAIGAEASRYQLSDDNTAIGAGALKGVNNASTGINNTGVGYGALGANTTGVDNTALGYQALLLNSTGSYNTAAGYQALTANIAGSNNTAVGTEALLSLTGSSDNTAFGSQSLRSLTSSGGNTAIGYNAGRNITTTSGHTIIGSQAQGNGNPSGPVTAVGHYALYNNIGSGNTAVGTYSLLQISNGSNNTAVGYNAGAGGGIKNTSNMTAIGSNSANSATGDNLTAVGYNTLRIASGINNTGMGYQALANLTTGINNTALGDEAGLNMTTASHNALAGYRAGYFNVTGDFVTAAGYQALLQNLAPANTALGFQALLGNSQGLYNTAIGYVAMQANTVGNFNTAIGSESLLALNGTYTAASCAGLGSTRVTDPNTGHCYYRLSSTQTWANAQTACQANGDYLAVVSTAAENSLILSIGSGNSWLGAKDDAVEGVWRWIGKTATSGGGGSPQTELKVFVTDVNTSGDLGGLSGADATCQSKAAAAGLTGTFKAWLADGTASPDTRFSKGTVPYKLVDGTVLANNWADLTDGTLAAGVGKDQNNSNIYTGAWTNVASNGTAYGTNHCQNWTSSSASFSGRIGISGNLTNWTSDSDFACQNVARFYCFEQMNTGSGGAGGSGTDLSGIQFWQGAVAGSNSNDLYTKWSINEPSNAGGVQHCLFSSTALQAWDDGNCTSTYSGICEKEPTYTSSYNTAVGMHSLRNTADGNRNTAVGYQALMRNVTGSDNTAVGYQALYNNQTGSQNTAVGYGAGPLVANLSNTTSIGNGAEVTLSNTIRVGNTAVTAITGQVAFAAPSDARLKKDIASSDLGLDFIMGLKPVSYRLKQGNGRLDYGFLAQDIEASLDGRVTNMITRRNDEMKTYQLRSADLIAPLVKALQEQDATIERLQAKIDAIKAARNTKACTKENAEGRYE</sequence>
<dbReference type="Proteomes" id="UP000249739">
    <property type="component" value="Unassembled WGS sequence"/>
</dbReference>
<dbReference type="SUPFAM" id="SSF56436">
    <property type="entry name" value="C-type lectin-like"/>
    <property type="match status" value="4"/>
</dbReference>
<keyword evidence="1" id="KW-0812">Transmembrane</keyword>
<dbReference type="Gene3D" id="2.150.10.10">
    <property type="entry name" value="Serralysin-like metalloprotease, C-terminal"/>
    <property type="match status" value="1"/>
</dbReference>
<dbReference type="PANTHER" id="PTHR22802">
    <property type="entry name" value="C-TYPE LECTIN SUPERFAMILY MEMBER"/>
    <property type="match status" value="1"/>
</dbReference>
<keyword evidence="1" id="KW-0472">Membrane</keyword>
<dbReference type="InterPro" id="IPR016186">
    <property type="entry name" value="C-type_lectin-like/link_sf"/>
</dbReference>
<evidence type="ECO:0000256" key="1">
    <source>
        <dbReference type="SAM" id="Phobius"/>
    </source>
</evidence>
<dbReference type="InterPro" id="IPR011049">
    <property type="entry name" value="Serralysin-like_metalloprot_C"/>
</dbReference>
<feature type="domain" description="C-type lectin" evidence="2">
    <location>
        <begin position="1514"/>
        <end position="1568"/>
    </location>
</feature>
<feature type="domain" description="C-type lectin" evidence="2">
    <location>
        <begin position="1260"/>
        <end position="1330"/>
    </location>
</feature>
<dbReference type="PROSITE" id="PS51688">
    <property type="entry name" value="ICA"/>
    <property type="match status" value="1"/>
</dbReference>
<dbReference type="PROSITE" id="PS50041">
    <property type="entry name" value="C_TYPE_LECTIN_2"/>
    <property type="match status" value="2"/>
</dbReference>
<evidence type="ECO:0000313" key="5">
    <source>
        <dbReference type="Proteomes" id="UP000249739"/>
    </source>
</evidence>
<feature type="transmembrane region" description="Helical" evidence="1">
    <location>
        <begin position="20"/>
        <end position="41"/>
    </location>
</feature>
<evidence type="ECO:0000313" key="4">
    <source>
        <dbReference type="EMBL" id="PZP56060.1"/>
    </source>
</evidence>
<evidence type="ECO:0008006" key="6">
    <source>
        <dbReference type="Google" id="ProtNLM"/>
    </source>
</evidence>
<dbReference type="InterPro" id="IPR051004">
    <property type="entry name" value="DC-SIGN_domain-containing"/>
</dbReference>
<gene>
    <name evidence="4" type="ORF">DI586_04885</name>
</gene>
<dbReference type="InterPro" id="IPR030392">
    <property type="entry name" value="S74_ICA"/>
</dbReference>
<dbReference type="CDD" id="cd00037">
    <property type="entry name" value="CLECT"/>
    <property type="match status" value="1"/>
</dbReference>
<evidence type="ECO:0000259" key="3">
    <source>
        <dbReference type="PROSITE" id="PS51688"/>
    </source>
</evidence>
<proteinExistence type="predicted"/>
<feature type="domain" description="Peptidase S74" evidence="3">
    <location>
        <begin position="1681"/>
        <end position="1776"/>
    </location>
</feature>
<dbReference type="InterPro" id="IPR016187">
    <property type="entry name" value="CTDL_fold"/>
</dbReference>
<dbReference type="EMBL" id="QFOT01000039">
    <property type="protein sequence ID" value="PZP56060.1"/>
    <property type="molecule type" value="Genomic_DNA"/>
</dbReference>
<keyword evidence="1" id="KW-1133">Transmembrane helix</keyword>
<protein>
    <recommendedName>
        <fullName evidence="6">Peptidase S74 domain-containing protein</fullName>
    </recommendedName>
</protein>
<name>A0A2W5FQG8_9BACT</name>
<reference evidence="4 5" key="1">
    <citation type="submission" date="2017-08" db="EMBL/GenBank/DDBJ databases">
        <title>Infants hospitalized years apart are colonized by the same room-sourced microbial strains.</title>
        <authorList>
            <person name="Brooks B."/>
            <person name="Olm M.R."/>
            <person name="Firek B.A."/>
            <person name="Baker R."/>
            <person name="Thomas B.C."/>
            <person name="Morowitz M.J."/>
            <person name="Banfield J.F."/>
        </authorList>
    </citation>
    <scope>NUCLEOTIDE SEQUENCE [LARGE SCALE GENOMIC DNA]</scope>
    <source>
        <strain evidence="4">S2_006_000_R2_64</strain>
    </source>
</reference>